<keyword evidence="2" id="KW-1185">Reference proteome</keyword>
<evidence type="ECO:0000313" key="1">
    <source>
        <dbReference type="EMBL" id="CQR72975.1"/>
    </source>
</evidence>
<evidence type="ECO:0000313" key="2">
    <source>
        <dbReference type="Proteomes" id="UP000049855"/>
    </source>
</evidence>
<accession>A0A0U1L0A0</accession>
<sequence length="56" mass="6526">MLQHKLKGCDDCIESSSCEFSSEFCPKTVLDHNLDNDLTADPVFKKYQELYQRLKN</sequence>
<proteinExistence type="predicted"/>
<name>A0A0U1L0A0_9FIRM</name>
<protein>
    <submittedName>
        <fullName evidence="1">Uncharacterized protein</fullName>
    </submittedName>
</protein>
<dbReference type="Proteomes" id="UP000049855">
    <property type="component" value="Unassembled WGS sequence"/>
</dbReference>
<dbReference type="RefSeq" id="WP_021167788.1">
    <property type="nucleotide sequence ID" value="NZ_CTRP01000012.1"/>
</dbReference>
<dbReference type="EMBL" id="CTRP01000012">
    <property type="protein sequence ID" value="CQR72975.1"/>
    <property type="molecule type" value="Genomic_DNA"/>
</dbReference>
<dbReference type="AlphaFoldDB" id="A0A0U1L0A0"/>
<organism evidence="1 2">
    <name type="scientific">Sporomusa ovata</name>
    <dbReference type="NCBI Taxonomy" id="2378"/>
    <lineage>
        <taxon>Bacteria</taxon>
        <taxon>Bacillati</taxon>
        <taxon>Bacillota</taxon>
        <taxon>Negativicutes</taxon>
        <taxon>Selenomonadales</taxon>
        <taxon>Sporomusaceae</taxon>
        <taxon>Sporomusa</taxon>
    </lineage>
</organism>
<reference evidence="2" key="1">
    <citation type="submission" date="2015-03" db="EMBL/GenBank/DDBJ databases">
        <authorList>
            <person name="Nijsse Bart"/>
        </authorList>
    </citation>
    <scope>NUCLEOTIDE SEQUENCE [LARGE SCALE GENOMIC DNA]</scope>
</reference>
<gene>
    <name evidence="1" type="ORF">SpAn4DRAFT_2207</name>
</gene>